<keyword evidence="8" id="KW-1185">Reference proteome</keyword>
<sequence>MRIISIDIGMNNFAAITNNIGKEPNLIRGKTLKAENQWYNKITQPLRQQLKQAYDIEQREKLSYNINKLAKQTIEHIFEYFWSVSEWIITYCIENRIDTLLIGQYKMLVRKDYVTIPYGYFYSLLETKCAYHNIKFVRVNERYTSGTSFFDGEPPTKEFYNKERRIYKHLWKCNNGECVNADVNDSYQIMRKVYPQLFDNGVEGYLKDPKVIDIKIGRDKGDVKK</sequence>
<keyword evidence="2" id="KW-0815">Transposition</keyword>
<protein>
    <submittedName>
        <fullName evidence="7">Transposase</fullName>
    </submittedName>
</protein>
<feature type="domain" description="Cas12f1-like TNB" evidence="6">
    <location>
        <begin position="118"/>
        <end position="189"/>
    </location>
</feature>
<keyword evidence="4" id="KW-0233">DNA recombination</keyword>
<dbReference type="GO" id="GO:0006310">
    <property type="term" value="P:DNA recombination"/>
    <property type="evidence" value="ECO:0007669"/>
    <property type="project" value="UniProtKB-KW"/>
</dbReference>
<name>A0AAE3JAU7_9FIRM</name>
<evidence type="ECO:0000256" key="2">
    <source>
        <dbReference type="ARBA" id="ARBA00022578"/>
    </source>
</evidence>
<dbReference type="Proteomes" id="UP001198242">
    <property type="component" value="Unassembled WGS sequence"/>
</dbReference>
<dbReference type="Pfam" id="PF01385">
    <property type="entry name" value="OrfB_IS605"/>
    <property type="match status" value="1"/>
</dbReference>
<evidence type="ECO:0000259" key="5">
    <source>
        <dbReference type="Pfam" id="PF01385"/>
    </source>
</evidence>
<organism evidence="7 8">
    <name type="scientific">Hominilimicola fabiformis</name>
    <dbReference type="NCBI Taxonomy" id="2885356"/>
    <lineage>
        <taxon>Bacteria</taxon>
        <taxon>Bacillati</taxon>
        <taxon>Bacillota</taxon>
        <taxon>Clostridia</taxon>
        <taxon>Eubacteriales</taxon>
        <taxon>Oscillospiraceae</taxon>
        <taxon>Hominilimicola</taxon>
    </lineage>
</organism>
<dbReference type="GO" id="GO:0003677">
    <property type="term" value="F:DNA binding"/>
    <property type="evidence" value="ECO:0007669"/>
    <property type="project" value="UniProtKB-KW"/>
</dbReference>
<comment type="caution">
    <text evidence="7">The sequence shown here is derived from an EMBL/GenBank/DDBJ whole genome shotgun (WGS) entry which is preliminary data.</text>
</comment>
<evidence type="ECO:0000256" key="4">
    <source>
        <dbReference type="ARBA" id="ARBA00023172"/>
    </source>
</evidence>
<gene>
    <name evidence="7" type="ORF">LKE05_13555</name>
</gene>
<dbReference type="InterPro" id="IPR001959">
    <property type="entry name" value="Transposase"/>
</dbReference>
<dbReference type="InterPro" id="IPR010095">
    <property type="entry name" value="Cas12f1-like_TNB"/>
</dbReference>
<dbReference type="EMBL" id="JAJEQM010000028">
    <property type="protein sequence ID" value="MCC2211806.1"/>
    <property type="molecule type" value="Genomic_DNA"/>
</dbReference>
<accession>A0AAE3JAU7</accession>
<dbReference type="RefSeq" id="WP_022231177.1">
    <property type="nucleotide sequence ID" value="NZ_JAJEQM010000028.1"/>
</dbReference>
<evidence type="ECO:0000313" key="7">
    <source>
        <dbReference type="EMBL" id="MCC2211806.1"/>
    </source>
</evidence>
<evidence type="ECO:0000256" key="1">
    <source>
        <dbReference type="ARBA" id="ARBA00008761"/>
    </source>
</evidence>
<keyword evidence="3" id="KW-0238">DNA-binding</keyword>
<dbReference type="GO" id="GO:0032196">
    <property type="term" value="P:transposition"/>
    <property type="evidence" value="ECO:0007669"/>
    <property type="project" value="UniProtKB-KW"/>
</dbReference>
<dbReference type="AlphaFoldDB" id="A0AAE3JAU7"/>
<reference evidence="7 8" key="1">
    <citation type="submission" date="2021-10" db="EMBL/GenBank/DDBJ databases">
        <title>Anaerobic single-cell dispensing facilitates the cultivation of human gut bacteria.</title>
        <authorList>
            <person name="Afrizal A."/>
        </authorList>
    </citation>
    <scope>NUCLEOTIDE SEQUENCE [LARGE SCALE GENOMIC DNA]</scope>
    <source>
        <strain evidence="7 8">CLA-AA-H232</strain>
    </source>
</reference>
<evidence type="ECO:0000256" key="3">
    <source>
        <dbReference type="ARBA" id="ARBA00023125"/>
    </source>
</evidence>
<proteinExistence type="inferred from homology"/>
<comment type="similarity">
    <text evidence="1">In the C-terminal section; belongs to the transposase 35 family.</text>
</comment>
<feature type="domain" description="Probable transposase IS891/IS1136/IS1341" evidence="5">
    <location>
        <begin position="4"/>
        <end position="105"/>
    </location>
</feature>
<evidence type="ECO:0000313" key="8">
    <source>
        <dbReference type="Proteomes" id="UP001198242"/>
    </source>
</evidence>
<evidence type="ECO:0000259" key="6">
    <source>
        <dbReference type="Pfam" id="PF07282"/>
    </source>
</evidence>
<dbReference type="Pfam" id="PF07282">
    <property type="entry name" value="Cas12f1-like_TNB"/>
    <property type="match status" value="1"/>
</dbReference>